<feature type="transmembrane region" description="Helical" evidence="2">
    <location>
        <begin position="88"/>
        <end position="113"/>
    </location>
</feature>
<dbReference type="AlphaFoldDB" id="A0A6G1HKD9"/>
<feature type="compositionally biased region" description="Polar residues" evidence="1">
    <location>
        <begin position="525"/>
        <end position="535"/>
    </location>
</feature>
<evidence type="ECO:0000313" key="3">
    <source>
        <dbReference type="EMBL" id="KAF2396361.1"/>
    </source>
</evidence>
<evidence type="ECO:0008006" key="5">
    <source>
        <dbReference type="Google" id="ProtNLM"/>
    </source>
</evidence>
<evidence type="ECO:0000313" key="4">
    <source>
        <dbReference type="Proteomes" id="UP000799640"/>
    </source>
</evidence>
<reference evidence="3" key="1">
    <citation type="journal article" date="2020" name="Stud. Mycol.">
        <title>101 Dothideomycetes genomes: a test case for predicting lifestyles and emergence of pathogens.</title>
        <authorList>
            <person name="Haridas S."/>
            <person name="Albert R."/>
            <person name="Binder M."/>
            <person name="Bloem J."/>
            <person name="Labutti K."/>
            <person name="Salamov A."/>
            <person name="Andreopoulos B."/>
            <person name="Baker S."/>
            <person name="Barry K."/>
            <person name="Bills G."/>
            <person name="Bluhm B."/>
            <person name="Cannon C."/>
            <person name="Castanera R."/>
            <person name="Culley D."/>
            <person name="Daum C."/>
            <person name="Ezra D."/>
            <person name="Gonzalez J."/>
            <person name="Henrissat B."/>
            <person name="Kuo A."/>
            <person name="Liang C."/>
            <person name="Lipzen A."/>
            <person name="Lutzoni F."/>
            <person name="Magnuson J."/>
            <person name="Mondo S."/>
            <person name="Nolan M."/>
            <person name="Ohm R."/>
            <person name="Pangilinan J."/>
            <person name="Park H.-J."/>
            <person name="Ramirez L."/>
            <person name="Alfaro M."/>
            <person name="Sun H."/>
            <person name="Tritt A."/>
            <person name="Yoshinaga Y."/>
            <person name="Zwiers L.-H."/>
            <person name="Turgeon B."/>
            <person name="Goodwin S."/>
            <person name="Spatafora J."/>
            <person name="Crous P."/>
            <person name="Grigoriev I."/>
        </authorList>
    </citation>
    <scope>NUCLEOTIDE SEQUENCE</scope>
    <source>
        <strain evidence="3">CBS 262.69</strain>
    </source>
</reference>
<evidence type="ECO:0000256" key="2">
    <source>
        <dbReference type="SAM" id="Phobius"/>
    </source>
</evidence>
<keyword evidence="2" id="KW-0472">Membrane</keyword>
<keyword evidence="2" id="KW-1133">Transmembrane helix</keyword>
<evidence type="ECO:0000256" key="1">
    <source>
        <dbReference type="SAM" id="MobiDB-lite"/>
    </source>
</evidence>
<feature type="transmembrane region" description="Helical" evidence="2">
    <location>
        <begin position="228"/>
        <end position="249"/>
    </location>
</feature>
<accession>A0A6G1HKD9</accession>
<dbReference type="EMBL" id="ML996707">
    <property type="protein sequence ID" value="KAF2396361.1"/>
    <property type="molecule type" value="Genomic_DNA"/>
</dbReference>
<dbReference type="OrthoDB" id="5313079at2759"/>
<feature type="transmembrane region" description="Helical" evidence="2">
    <location>
        <begin position="269"/>
        <end position="287"/>
    </location>
</feature>
<gene>
    <name evidence="3" type="ORF">EJ06DRAFT_534089</name>
</gene>
<feature type="transmembrane region" description="Helical" evidence="2">
    <location>
        <begin position="20"/>
        <end position="42"/>
    </location>
</feature>
<feature type="transmembrane region" description="Helical" evidence="2">
    <location>
        <begin position="151"/>
        <end position="177"/>
    </location>
</feature>
<dbReference type="Proteomes" id="UP000799640">
    <property type="component" value="Unassembled WGS sequence"/>
</dbReference>
<sequence>MALRPRDGHDWQAPNLDALGVFYIIFAAMHTVAVTGGLFALWTQRHTLAVRMRGFGTTVAVVASLHVYLVLVLLAYPLNGAFKCGWEFWIMSILLPGGVALFQASNVRLLAYYDVQKELSKGRYGGKRLRFSLMGDWREWWRQQSAVHRTYVGICVGMTVQVLVTLVLFFGSTRFHAGWGLFGSHVDAGRCRRGTEWIPSVFWQFLWAAVFGPALLLRIRHIHDTHYWAWQTRLAIVAGLPGTPLWLVFVYSDRPALANINKWFVPSGWLLPGLIAMQFAAIFFPWWDSRMARRTLQRIGLAREPESTRAKNRALYSMASLDMQIAKNIDPLLHWAAEREFTAENIVFIKEVRDWKAKWDDALKVSPMLSPEEQTQRFEEAGLIFFRLVDPVTAKLCINIDSKTLNELAKIFATLRYQHYPDELPSSPGSNLSTKSTNINVIAPWEGEDAGPRVSTMTDTQRRVASAVEKLYTFPAASVESTVSPDQIPASFTNAVFDRAYEIVRQDVFLGTWMRYEARFSRPSQDRLSYSSSPMAESGTLVPAPEAETASLPPPSPPPRAVRRASRTRSVGDLTHLF</sequence>
<protein>
    <recommendedName>
        <fullName evidence="5">RGS domain-containing protein</fullName>
    </recommendedName>
</protein>
<proteinExistence type="predicted"/>
<organism evidence="3 4">
    <name type="scientific">Trichodelitschia bisporula</name>
    <dbReference type="NCBI Taxonomy" id="703511"/>
    <lineage>
        <taxon>Eukaryota</taxon>
        <taxon>Fungi</taxon>
        <taxon>Dikarya</taxon>
        <taxon>Ascomycota</taxon>
        <taxon>Pezizomycotina</taxon>
        <taxon>Dothideomycetes</taxon>
        <taxon>Dothideomycetes incertae sedis</taxon>
        <taxon>Phaeotrichales</taxon>
        <taxon>Phaeotrichaceae</taxon>
        <taxon>Trichodelitschia</taxon>
    </lineage>
</organism>
<feature type="transmembrane region" description="Helical" evidence="2">
    <location>
        <begin position="54"/>
        <end position="76"/>
    </location>
</feature>
<feature type="region of interest" description="Disordered" evidence="1">
    <location>
        <begin position="525"/>
        <end position="578"/>
    </location>
</feature>
<feature type="transmembrane region" description="Helical" evidence="2">
    <location>
        <begin position="197"/>
        <end position="216"/>
    </location>
</feature>
<keyword evidence="2" id="KW-0812">Transmembrane</keyword>
<keyword evidence="4" id="KW-1185">Reference proteome</keyword>
<name>A0A6G1HKD9_9PEZI</name>